<gene>
    <name evidence="3" type="ORF">H6A34_12855</name>
</gene>
<evidence type="ECO:0000313" key="3">
    <source>
        <dbReference type="EMBL" id="MBM6674756.1"/>
    </source>
</evidence>
<dbReference type="PANTHER" id="PTHR30590:SF2">
    <property type="entry name" value="INNER MEMBRANE PROTEIN"/>
    <property type="match status" value="1"/>
</dbReference>
<feature type="transmembrane region" description="Helical" evidence="1">
    <location>
        <begin position="292"/>
        <end position="315"/>
    </location>
</feature>
<keyword evidence="1" id="KW-1133">Transmembrane helix</keyword>
<keyword evidence="1" id="KW-0472">Membrane</keyword>
<evidence type="ECO:0000256" key="1">
    <source>
        <dbReference type="SAM" id="Phobius"/>
    </source>
</evidence>
<feature type="transmembrane region" description="Helical" evidence="1">
    <location>
        <begin position="365"/>
        <end position="385"/>
    </location>
</feature>
<feature type="transmembrane region" description="Helical" evidence="1">
    <location>
        <begin position="262"/>
        <end position="280"/>
    </location>
</feature>
<feature type="transmembrane region" description="Helical" evidence="1">
    <location>
        <begin position="72"/>
        <end position="92"/>
    </location>
</feature>
<sequence length="408" mass="46275">MQNTNISPVKPSERYIILDALRGFALLGICLANYPEFSLYTFQSSEIAAAMPSAGVDRIVRFLQYMMVDGKFYTLFSLLFGMGFLIIISHAAQRGAGGFRLFYRRMAVLLLIGFIHLMFIWSGDILMLYALMGMALPLFRNVSDRGLLCWAAAFVLLPIVVDTAANLAGVSLSAPAVRAQWHYCRMYGITEENFGYWLRDADTYKEVFQFLVQGALVRVQEFVDGNRYFKVMGLFILGFYIGRRRMYADLENHKRLLRKTAITGFTIGVPLSLVYAWSAVNGHPLGTPMHDILYLVSVYPMGLAYMSALCLIYLHSRNGAFWRWMAAPGRMALTNYIGQSVIGMFLFYGIGMGLGASFGLTQTEVTALCVFVFQVLLSSLWLRYCQFGPLEWIWRMLNYGKKLRLTKQ</sequence>
<feature type="transmembrane region" description="Helical" evidence="1">
    <location>
        <begin position="107"/>
        <end position="135"/>
    </location>
</feature>
<dbReference type="PANTHER" id="PTHR30590">
    <property type="entry name" value="INNER MEMBRANE PROTEIN"/>
    <property type="match status" value="1"/>
</dbReference>
<feature type="domain" description="DUF418" evidence="2">
    <location>
        <begin position="242"/>
        <end position="401"/>
    </location>
</feature>
<evidence type="ECO:0000313" key="4">
    <source>
        <dbReference type="Proteomes" id="UP000706891"/>
    </source>
</evidence>
<reference evidence="3" key="1">
    <citation type="submission" date="2020-08" db="EMBL/GenBank/DDBJ databases">
        <authorList>
            <person name="Cejkova D."/>
            <person name="Kubasova T."/>
            <person name="Jahodarova E."/>
            <person name="Rychlik I."/>
        </authorList>
    </citation>
    <scope>NUCLEOTIDE SEQUENCE</scope>
    <source>
        <strain evidence="3">An824</strain>
    </source>
</reference>
<feature type="transmembrane region" description="Helical" evidence="1">
    <location>
        <begin position="336"/>
        <end position="359"/>
    </location>
</feature>
<keyword evidence="4" id="KW-1185">Reference proteome</keyword>
<dbReference type="Proteomes" id="UP000706891">
    <property type="component" value="Unassembled WGS sequence"/>
</dbReference>
<dbReference type="InterPro" id="IPR007349">
    <property type="entry name" value="DUF418"/>
</dbReference>
<protein>
    <submittedName>
        <fullName evidence="3">DUF418 domain-containing protein</fullName>
    </submittedName>
</protein>
<feature type="transmembrane region" description="Helical" evidence="1">
    <location>
        <begin position="147"/>
        <end position="168"/>
    </location>
</feature>
<comment type="caution">
    <text evidence="3">The sequence shown here is derived from an EMBL/GenBank/DDBJ whole genome shotgun (WGS) entry which is preliminary data.</text>
</comment>
<dbReference type="RefSeq" id="WP_205105845.1">
    <property type="nucleotide sequence ID" value="NZ_JACJJG010000123.1"/>
</dbReference>
<name>A0A939B8E7_9BACT</name>
<accession>A0A939B8E7</accession>
<dbReference type="Pfam" id="PF04235">
    <property type="entry name" value="DUF418"/>
    <property type="match status" value="1"/>
</dbReference>
<proteinExistence type="predicted"/>
<dbReference type="EMBL" id="JACJJG010000123">
    <property type="protein sequence ID" value="MBM6674756.1"/>
    <property type="molecule type" value="Genomic_DNA"/>
</dbReference>
<reference evidence="3" key="2">
    <citation type="journal article" date="2021" name="Sci. Rep.">
        <title>The distribution of antibiotic resistance genes in chicken gut microbiota commensals.</title>
        <authorList>
            <person name="Juricova H."/>
            <person name="Matiasovicova J."/>
            <person name="Kubasova T."/>
            <person name="Cejkova D."/>
            <person name="Rychlik I."/>
        </authorList>
    </citation>
    <scope>NUCLEOTIDE SEQUENCE</scope>
    <source>
        <strain evidence="3">An824</strain>
    </source>
</reference>
<evidence type="ECO:0000259" key="2">
    <source>
        <dbReference type="Pfam" id="PF04235"/>
    </source>
</evidence>
<dbReference type="InterPro" id="IPR052529">
    <property type="entry name" value="Bact_Transport_Assoc"/>
</dbReference>
<feature type="transmembrane region" description="Helical" evidence="1">
    <location>
        <begin position="15"/>
        <end position="34"/>
    </location>
</feature>
<dbReference type="AlphaFoldDB" id="A0A939B8E7"/>
<keyword evidence="1" id="KW-0812">Transmembrane</keyword>
<organism evidence="3 4">
    <name type="scientific">Marseilla massiliensis</name>
    <dbReference type="NCBI Taxonomy" id="1841864"/>
    <lineage>
        <taxon>Bacteria</taxon>
        <taxon>Pseudomonadati</taxon>
        <taxon>Bacteroidota</taxon>
        <taxon>Bacteroidia</taxon>
        <taxon>Bacteroidales</taxon>
        <taxon>Prevotellaceae</taxon>
        <taxon>Marseilla</taxon>
    </lineage>
</organism>